<reference evidence="9" key="1">
    <citation type="submission" date="2015-02" db="EMBL/GenBank/DDBJ databases">
        <title>Genome sequencing for Strongylocentrotus purpuratus.</title>
        <authorList>
            <person name="Murali S."/>
            <person name="Liu Y."/>
            <person name="Vee V."/>
            <person name="English A."/>
            <person name="Wang M."/>
            <person name="Skinner E."/>
            <person name="Han Y."/>
            <person name="Muzny D.M."/>
            <person name="Worley K.C."/>
            <person name="Gibbs R.A."/>
        </authorList>
    </citation>
    <scope>NUCLEOTIDE SEQUENCE</scope>
</reference>
<dbReference type="SUPFAM" id="SSF57667">
    <property type="entry name" value="beta-beta-alpha zinc fingers"/>
    <property type="match status" value="3"/>
</dbReference>
<evidence type="ECO:0000256" key="5">
    <source>
        <dbReference type="PROSITE-ProRule" id="PRU00042"/>
    </source>
</evidence>
<dbReference type="GO" id="GO:0006357">
    <property type="term" value="P:regulation of transcription by RNA polymerase II"/>
    <property type="evidence" value="ECO:0000318"/>
    <property type="project" value="GO_Central"/>
</dbReference>
<feature type="region of interest" description="Disordered" evidence="6">
    <location>
        <begin position="466"/>
        <end position="541"/>
    </location>
</feature>
<feature type="compositionally biased region" description="Acidic residues" evidence="6">
    <location>
        <begin position="208"/>
        <end position="218"/>
    </location>
</feature>
<feature type="region of interest" description="Disordered" evidence="6">
    <location>
        <begin position="283"/>
        <end position="421"/>
    </location>
</feature>
<dbReference type="OrthoDB" id="10039931at2759"/>
<dbReference type="InParanoid" id="A0A7M7G0W4"/>
<evidence type="ECO:0000256" key="6">
    <source>
        <dbReference type="SAM" id="MobiDB-lite"/>
    </source>
</evidence>
<dbReference type="OMA" id="PIASEMI"/>
<feature type="compositionally biased region" description="Basic and acidic residues" evidence="6">
    <location>
        <begin position="110"/>
        <end position="135"/>
    </location>
</feature>
<feature type="compositionally biased region" description="Basic and acidic residues" evidence="6">
    <location>
        <begin position="813"/>
        <end position="823"/>
    </location>
</feature>
<protein>
    <recommendedName>
        <fullName evidence="7">C2H2-type domain-containing protein</fullName>
    </recommendedName>
</protein>
<feature type="compositionally biased region" description="Basic and acidic residues" evidence="6">
    <location>
        <begin position="80"/>
        <end position="101"/>
    </location>
</feature>
<keyword evidence="9" id="KW-1185">Reference proteome</keyword>
<feature type="region of interest" description="Disordered" evidence="6">
    <location>
        <begin position="1"/>
        <end position="158"/>
    </location>
</feature>
<dbReference type="PROSITE" id="PS00028">
    <property type="entry name" value="ZINC_FINGER_C2H2_1"/>
    <property type="match status" value="11"/>
</dbReference>
<dbReference type="KEGG" id="spu:752819"/>
<dbReference type="FunFam" id="3.30.160.60:FF:004535">
    <property type="match status" value="1"/>
</dbReference>
<feature type="region of interest" description="Disordered" evidence="6">
    <location>
        <begin position="939"/>
        <end position="961"/>
    </location>
</feature>
<dbReference type="PROSITE" id="PS50157">
    <property type="entry name" value="ZINC_FINGER_C2H2_2"/>
    <property type="match status" value="7"/>
</dbReference>
<dbReference type="RefSeq" id="XP_001180237.3">
    <property type="nucleotide sequence ID" value="XM_001180237.4"/>
</dbReference>
<dbReference type="InterPro" id="IPR036236">
    <property type="entry name" value="Znf_C2H2_sf"/>
</dbReference>
<feature type="domain" description="C2H2-type" evidence="7">
    <location>
        <begin position="773"/>
        <end position="801"/>
    </location>
</feature>
<feature type="domain" description="C2H2-type" evidence="7">
    <location>
        <begin position="833"/>
        <end position="861"/>
    </location>
</feature>
<organism evidence="8 9">
    <name type="scientific">Strongylocentrotus purpuratus</name>
    <name type="common">Purple sea urchin</name>
    <dbReference type="NCBI Taxonomy" id="7668"/>
    <lineage>
        <taxon>Eukaryota</taxon>
        <taxon>Metazoa</taxon>
        <taxon>Echinodermata</taxon>
        <taxon>Eleutherozoa</taxon>
        <taxon>Echinozoa</taxon>
        <taxon>Echinoidea</taxon>
        <taxon>Euechinoidea</taxon>
        <taxon>Echinacea</taxon>
        <taxon>Camarodonta</taxon>
        <taxon>Echinidea</taxon>
        <taxon>Strongylocentrotidae</taxon>
        <taxon>Strongylocentrotus</taxon>
    </lineage>
</organism>
<dbReference type="SMART" id="SM00355">
    <property type="entry name" value="ZnF_C2H2"/>
    <property type="match status" value="14"/>
</dbReference>
<feature type="compositionally biased region" description="Basic and acidic residues" evidence="6">
    <location>
        <begin position="54"/>
        <end position="73"/>
    </location>
</feature>
<evidence type="ECO:0000313" key="9">
    <source>
        <dbReference type="Proteomes" id="UP000007110"/>
    </source>
</evidence>
<feature type="region of interest" description="Disordered" evidence="6">
    <location>
        <begin position="790"/>
        <end position="823"/>
    </location>
</feature>
<feature type="compositionally biased region" description="Basic and acidic residues" evidence="6">
    <location>
        <begin position="144"/>
        <end position="156"/>
    </location>
</feature>
<dbReference type="GO" id="GO:0008270">
    <property type="term" value="F:zinc ion binding"/>
    <property type="evidence" value="ECO:0007669"/>
    <property type="project" value="UniProtKB-KW"/>
</dbReference>
<dbReference type="PANTHER" id="PTHR24379">
    <property type="entry name" value="KRAB AND ZINC FINGER DOMAIN-CONTAINING"/>
    <property type="match status" value="1"/>
</dbReference>
<dbReference type="GO" id="GO:0000978">
    <property type="term" value="F:RNA polymerase II cis-regulatory region sequence-specific DNA binding"/>
    <property type="evidence" value="ECO:0000318"/>
    <property type="project" value="GO_Central"/>
</dbReference>
<dbReference type="GO" id="GO:0003700">
    <property type="term" value="F:DNA-binding transcription factor activity"/>
    <property type="evidence" value="ECO:0000318"/>
    <property type="project" value="GO_Central"/>
</dbReference>
<keyword evidence="4" id="KW-0862">Zinc</keyword>
<feature type="compositionally biased region" description="Basic residues" evidence="6">
    <location>
        <begin position="790"/>
        <end position="799"/>
    </location>
</feature>
<reference evidence="8" key="2">
    <citation type="submission" date="2021-01" db="UniProtKB">
        <authorList>
            <consortium name="EnsemblMetazoa"/>
        </authorList>
    </citation>
    <scope>IDENTIFICATION</scope>
</reference>
<feature type="domain" description="C2H2-type" evidence="7">
    <location>
        <begin position="705"/>
        <end position="733"/>
    </location>
</feature>
<evidence type="ECO:0000256" key="2">
    <source>
        <dbReference type="ARBA" id="ARBA00022737"/>
    </source>
</evidence>
<proteinExistence type="predicted"/>
<dbReference type="Pfam" id="PF13912">
    <property type="entry name" value="zf-C2H2_6"/>
    <property type="match status" value="2"/>
</dbReference>
<dbReference type="EnsemblMetazoa" id="XM_001180237">
    <property type="protein sequence ID" value="XP_001180237"/>
    <property type="gene ID" value="LOC752819"/>
</dbReference>
<evidence type="ECO:0000256" key="1">
    <source>
        <dbReference type="ARBA" id="ARBA00022723"/>
    </source>
</evidence>
<dbReference type="GeneID" id="752819"/>
<dbReference type="Gene3D" id="3.30.160.60">
    <property type="entry name" value="Classic Zinc Finger"/>
    <property type="match status" value="3"/>
</dbReference>
<feature type="domain" description="C2H2-type" evidence="7">
    <location>
        <begin position="913"/>
        <end position="940"/>
    </location>
</feature>
<evidence type="ECO:0000259" key="7">
    <source>
        <dbReference type="PROSITE" id="PS50157"/>
    </source>
</evidence>
<dbReference type="EnsemblMetazoa" id="XM_011663999">
    <property type="protein sequence ID" value="XP_011662301"/>
    <property type="gene ID" value="LOC752819"/>
</dbReference>
<feature type="domain" description="C2H2-type" evidence="7">
    <location>
        <begin position="1054"/>
        <end position="1076"/>
    </location>
</feature>
<dbReference type="PANTHER" id="PTHR24379:SF127">
    <property type="entry name" value="BLOODY FINGERS-RELATED"/>
    <property type="match status" value="1"/>
</dbReference>
<evidence type="ECO:0000256" key="4">
    <source>
        <dbReference type="ARBA" id="ARBA00022833"/>
    </source>
</evidence>
<dbReference type="RefSeq" id="XP_011662301.2">
    <property type="nucleotide sequence ID" value="XM_011663999.2"/>
</dbReference>
<feature type="compositionally biased region" description="Basic and acidic residues" evidence="6">
    <location>
        <begin position="652"/>
        <end position="664"/>
    </location>
</feature>
<feature type="region of interest" description="Disordered" evidence="6">
    <location>
        <begin position="637"/>
        <end position="672"/>
    </location>
</feature>
<feature type="region of interest" description="Disordered" evidence="6">
    <location>
        <begin position="185"/>
        <end position="239"/>
    </location>
</feature>
<feature type="domain" description="C2H2-type" evidence="7">
    <location>
        <begin position="1284"/>
        <end position="1311"/>
    </location>
</feature>
<keyword evidence="1" id="KW-0479">Metal-binding</keyword>
<sequence length="1311" mass="147364">MEIELLENLRSEESVTQASDPPLHEHDDHPSPSTDPPLVEKDDHPAKTGPQVEKWNDHPPSKDPPTDEKDDHPVMTGPQVEKRIDHPPSTDPPTDEKDDHPVMTGPQVVKRIDHPPSADPPTDKKDDHPEIKDETTILPKAKQIKQEPNIKMKEEPIDLEDDYGIHSHKIDDDDDDDDIIVLDVTPGNKKGKNKSKTASDEKDILIIIDDDDDEEDVDPSTTSQTPKERVGTEPIVDPSVSDDIQVDQVKTATEIGASHSIVEPSDEGVDPNAKSICEVAKELTNPCPPTPSTTPSSAVGSTVEANTDIEVASETVLPTSPESLDDSEKGSEDATTNQLALKDTLSVPEPLDKDESTEPTNFIAEEDDARPELEDGDQQFGDGYDSDGWAVASDVDPDEAAETGENSGKGMETEQSMDEYDTNLKTRQEALNTIPRPIQIIPVDSDQTTRQDDSPVPVGIIPIASEMSTGSGDVTAGKEVTGTGESGQQALVSPVTKENVASMDQNGLDSDQDDGDSPAAKHGLRSQCKPTEESRRGAVTRSKLRSCSKLLKGGNKNAIPSGKPVERKLRGVVKGELPPDNPVFNCHLCFHSFGEKKLLEKHLVNHPKVTRIMCEYCNTSFDKQRNLTMHLKRCFRRRNRKSPRKTLNGETSRVKKEENADSPRRSAVQAPSLKRGLRKLGFLSARKDGPCTKAERTNNESHVIHECKICERVFPSFRGLSMHRKLIHVRGDKRDKSSTSLKRGHGKLGFPSVKKEWPCTKAERTNNESHVIHECKICERVFPSFRGLSMHHKKKHAQGNKREKNPNLQELENLNRRREKDVNRKRGKKFGVWLCPKCHASFTSRKKVKRHMYLTHSETYTKNALRELEAVPKEEAVRIIYYCSTCIESFRSEHFFDCHEPTRNSRKRCEKLFQCNLCFKHFKKKAECARHVQEHLGSVESGKRKRKRRSSSPDEQQSSRKRAKVIDGFKCKYCNETFQFEYRCAKHEFTHTDRDPWHCYICFKIFYLKSSIVAHMERAHKEASYCKKCYCIIASKNKKRCIDCDKRRRAGSGLKCSICKTEFASASDLTCHILTHVESGVETPVIRAPKASRVLLDSKFKNVPLTSVVKHPPSKILKTSKKVACSVGRPVTISCPESLLPEAPPTTKTVSLAAEHTTSDKYDVCMKCGEQDIPAKELSRHARTHLDVRSRFQCNTCQQCFATMYEIEEHGCVPTHQASCSYTVSNVVYQCQFCGRDFPTMMEARKHVLSTNTSCLLECTVCKAEYSRQGDLMVHMVIVHGQYLECDKCSAQFTKQVDLDFHIRQHEDMSH</sequence>
<evidence type="ECO:0000313" key="8">
    <source>
        <dbReference type="EnsemblMetazoa" id="XP_001180237"/>
    </source>
</evidence>
<keyword evidence="3 5" id="KW-0863">Zinc-finger</keyword>
<evidence type="ECO:0000256" key="3">
    <source>
        <dbReference type="ARBA" id="ARBA00022771"/>
    </source>
</evidence>
<feature type="domain" description="C2H2-type" evidence="7">
    <location>
        <begin position="969"/>
        <end position="996"/>
    </location>
</feature>
<accession>A0A7M7G0W4</accession>
<feature type="compositionally biased region" description="Acidic residues" evidence="6">
    <location>
        <begin position="364"/>
        <end position="377"/>
    </location>
</feature>
<dbReference type="Proteomes" id="UP000007110">
    <property type="component" value="Unassembled WGS sequence"/>
</dbReference>
<dbReference type="InterPro" id="IPR013087">
    <property type="entry name" value="Znf_C2H2_type"/>
</dbReference>
<name>A0A7M7G0W4_STRPU</name>
<keyword evidence="2" id="KW-0677">Repeat</keyword>